<protein>
    <submittedName>
        <fullName evidence="1">Uncharacterized protein</fullName>
    </submittedName>
</protein>
<dbReference type="RefSeq" id="WP_024532620.1">
    <property type="nucleotide sequence ID" value="NZ_AP018400.1"/>
</dbReference>
<organism evidence="1 2">
    <name type="scientific">Streptococcus ruminantium</name>
    <dbReference type="NCBI Taxonomy" id="1917441"/>
    <lineage>
        <taxon>Bacteria</taxon>
        <taxon>Bacillati</taxon>
        <taxon>Bacillota</taxon>
        <taxon>Bacilli</taxon>
        <taxon>Lactobacillales</taxon>
        <taxon>Streptococcaceae</taxon>
        <taxon>Streptococcus</taxon>
    </lineage>
</organism>
<keyword evidence="2" id="KW-1185">Reference proteome</keyword>
<proteinExistence type="predicted"/>
<dbReference type="Proteomes" id="UP001228446">
    <property type="component" value="Unassembled WGS sequence"/>
</dbReference>
<name>A0ABU1B4B5_9STRE</name>
<gene>
    <name evidence="1" type="ORF">RFF62_04035</name>
</gene>
<evidence type="ECO:0000313" key="1">
    <source>
        <dbReference type="EMBL" id="MDQ8832959.1"/>
    </source>
</evidence>
<sequence length="79" mass="8711">MSNSKVGRVILLMDAGKKLSMFHTFPSSHQIPIKYLSISNVFRMIFFDNQNGVFSLLFKSSKVAEETVLGTAEAGFGGH</sequence>
<dbReference type="GeneID" id="52229902"/>
<reference evidence="1 2" key="1">
    <citation type="submission" date="2023-08" db="EMBL/GenBank/DDBJ databases">
        <title>Streptococcus ruminantium-associated sheep mastitis outbreak detected in Italy is distinct from bovine isolates.</title>
        <authorList>
            <person name="Rosa M.N."/>
            <person name="Vezina B."/>
            <person name="Tola S."/>
        </authorList>
    </citation>
    <scope>NUCLEOTIDE SEQUENCE [LARGE SCALE GENOMIC DNA]</scope>
    <source>
        <strain evidence="1 2">OM6730</strain>
    </source>
</reference>
<evidence type="ECO:0000313" key="2">
    <source>
        <dbReference type="Proteomes" id="UP001228446"/>
    </source>
</evidence>
<dbReference type="EMBL" id="JAVIBX010000010">
    <property type="protein sequence ID" value="MDQ8832959.1"/>
    <property type="molecule type" value="Genomic_DNA"/>
</dbReference>
<comment type="caution">
    <text evidence="1">The sequence shown here is derived from an EMBL/GenBank/DDBJ whole genome shotgun (WGS) entry which is preliminary data.</text>
</comment>
<accession>A0ABU1B4B5</accession>